<dbReference type="Gene3D" id="2.40.50.140">
    <property type="entry name" value="Nucleic acid-binding proteins"/>
    <property type="match status" value="1"/>
</dbReference>
<comment type="cofactor">
    <cofactor evidence="8">
        <name>Mg(2+)</name>
        <dbReference type="ChEBI" id="CHEBI:18420"/>
    </cofactor>
    <text evidence="8">Binds 3 Mg(2+) ions per subunit.</text>
</comment>
<dbReference type="InterPro" id="IPR018149">
    <property type="entry name" value="Lys-tRNA-synth_II_C"/>
</dbReference>
<comment type="catalytic activity">
    <reaction evidence="7 8">
        <text>tRNA(Lys) + L-lysine + ATP = L-lysyl-tRNA(Lys) + AMP + diphosphate</text>
        <dbReference type="Rhea" id="RHEA:20792"/>
        <dbReference type="Rhea" id="RHEA-COMP:9696"/>
        <dbReference type="Rhea" id="RHEA-COMP:9697"/>
        <dbReference type="ChEBI" id="CHEBI:30616"/>
        <dbReference type="ChEBI" id="CHEBI:32551"/>
        <dbReference type="ChEBI" id="CHEBI:33019"/>
        <dbReference type="ChEBI" id="CHEBI:78442"/>
        <dbReference type="ChEBI" id="CHEBI:78529"/>
        <dbReference type="ChEBI" id="CHEBI:456215"/>
        <dbReference type="EC" id="6.1.1.6"/>
    </reaction>
</comment>
<keyword evidence="3 8" id="KW-0479">Metal-binding</keyword>
<dbReference type="InterPro" id="IPR045864">
    <property type="entry name" value="aa-tRNA-synth_II/BPL/LPL"/>
</dbReference>
<reference evidence="10" key="2">
    <citation type="journal article" date="2021" name="Microbiome">
        <title>Successional dynamics and alternative stable states in a saline activated sludge microbial community over 9 years.</title>
        <authorList>
            <person name="Wang Y."/>
            <person name="Ye J."/>
            <person name="Ju F."/>
            <person name="Liu L."/>
            <person name="Boyd J.A."/>
            <person name="Deng Y."/>
            <person name="Parks D.H."/>
            <person name="Jiang X."/>
            <person name="Yin X."/>
            <person name="Woodcroft B.J."/>
            <person name="Tyson G.W."/>
            <person name="Hugenholtz P."/>
            <person name="Polz M.F."/>
            <person name="Zhang T."/>
        </authorList>
    </citation>
    <scope>NUCLEOTIDE SEQUENCE</scope>
    <source>
        <strain evidence="10">HKST-UBA79</strain>
    </source>
</reference>
<evidence type="ECO:0000256" key="6">
    <source>
        <dbReference type="ARBA" id="ARBA00023146"/>
    </source>
</evidence>
<proteinExistence type="predicted"/>
<dbReference type="InterPro" id="IPR012340">
    <property type="entry name" value="NA-bd_OB-fold"/>
</dbReference>
<dbReference type="CDD" id="cd04322">
    <property type="entry name" value="LysRS_N"/>
    <property type="match status" value="1"/>
</dbReference>
<dbReference type="InterPro" id="IPR044136">
    <property type="entry name" value="Lys-tRNA-ligase_II_N"/>
</dbReference>
<dbReference type="SUPFAM" id="SSF55681">
    <property type="entry name" value="Class II aaRS and biotin synthetases"/>
    <property type="match status" value="1"/>
</dbReference>
<dbReference type="NCBIfam" id="TIGR00499">
    <property type="entry name" value="lysS_bact"/>
    <property type="match status" value="1"/>
</dbReference>
<dbReference type="GO" id="GO:0005829">
    <property type="term" value="C:cytosol"/>
    <property type="evidence" value="ECO:0007669"/>
    <property type="project" value="TreeGrafter"/>
</dbReference>
<dbReference type="GO" id="GO:0006430">
    <property type="term" value="P:lysyl-tRNA aminoacylation"/>
    <property type="evidence" value="ECO:0007669"/>
    <property type="project" value="InterPro"/>
</dbReference>
<reference evidence="10" key="1">
    <citation type="submission" date="2020-04" db="EMBL/GenBank/DDBJ databases">
        <authorList>
            <person name="Zhang T."/>
        </authorList>
    </citation>
    <scope>NUCLEOTIDE SEQUENCE</scope>
    <source>
        <strain evidence="10">HKST-UBA79</strain>
    </source>
</reference>
<dbReference type="Pfam" id="PF00152">
    <property type="entry name" value="tRNA-synt_2"/>
    <property type="match status" value="1"/>
</dbReference>
<evidence type="ECO:0000259" key="9">
    <source>
        <dbReference type="PROSITE" id="PS50862"/>
    </source>
</evidence>
<dbReference type="NCBIfam" id="NF001756">
    <property type="entry name" value="PRK00484.1"/>
    <property type="match status" value="1"/>
</dbReference>
<dbReference type="PROSITE" id="PS50862">
    <property type="entry name" value="AA_TRNA_LIGASE_II"/>
    <property type="match status" value="1"/>
</dbReference>
<dbReference type="GO" id="GO:0004824">
    <property type="term" value="F:lysine-tRNA ligase activity"/>
    <property type="evidence" value="ECO:0007669"/>
    <property type="project" value="UniProtKB-EC"/>
</dbReference>
<dbReference type="GO" id="GO:0046872">
    <property type="term" value="F:metal ion binding"/>
    <property type="evidence" value="ECO:0007669"/>
    <property type="project" value="UniProtKB-KW"/>
</dbReference>
<dbReference type="GO" id="GO:0000049">
    <property type="term" value="F:tRNA binding"/>
    <property type="evidence" value="ECO:0007669"/>
    <property type="project" value="TreeGrafter"/>
</dbReference>
<evidence type="ECO:0000313" key="10">
    <source>
        <dbReference type="EMBL" id="MCA9308062.1"/>
    </source>
</evidence>
<evidence type="ECO:0000256" key="7">
    <source>
        <dbReference type="ARBA" id="ARBA00048573"/>
    </source>
</evidence>
<dbReference type="PANTHER" id="PTHR42918">
    <property type="entry name" value="LYSYL-TRNA SYNTHETASE"/>
    <property type="match status" value="1"/>
</dbReference>
<evidence type="ECO:0000256" key="4">
    <source>
        <dbReference type="ARBA" id="ARBA00022741"/>
    </source>
</evidence>
<evidence type="ECO:0000256" key="1">
    <source>
        <dbReference type="ARBA" id="ARBA00013166"/>
    </source>
</evidence>
<dbReference type="Gene3D" id="3.30.930.10">
    <property type="entry name" value="Bira Bifunctional Protein, Domain 2"/>
    <property type="match status" value="1"/>
</dbReference>
<dbReference type="GO" id="GO:0005524">
    <property type="term" value="F:ATP binding"/>
    <property type="evidence" value="ECO:0007669"/>
    <property type="project" value="UniProtKB-KW"/>
</dbReference>
<evidence type="ECO:0000256" key="2">
    <source>
        <dbReference type="ARBA" id="ARBA00022598"/>
    </source>
</evidence>
<dbReference type="Proteomes" id="UP000740557">
    <property type="component" value="Unassembled WGS sequence"/>
</dbReference>
<feature type="domain" description="Aminoacyl-transfer RNA synthetases class-II family profile" evidence="9">
    <location>
        <begin position="181"/>
        <end position="482"/>
    </location>
</feature>
<dbReference type="PANTHER" id="PTHR42918:SF15">
    <property type="entry name" value="LYSINE--TRNA LIGASE, CHLOROPLASTIC_MITOCHONDRIAL"/>
    <property type="match status" value="1"/>
</dbReference>
<dbReference type="AlphaFoldDB" id="A0A955EB40"/>
<keyword evidence="4" id="KW-0547">Nucleotide-binding</keyword>
<evidence type="ECO:0000313" key="11">
    <source>
        <dbReference type="Proteomes" id="UP000740557"/>
    </source>
</evidence>
<dbReference type="Pfam" id="PF01336">
    <property type="entry name" value="tRNA_anti-codon"/>
    <property type="match status" value="1"/>
</dbReference>
<dbReference type="InterPro" id="IPR002313">
    <property type="entry name" value="Lys-tRNA-ligase_II"/>
</dbReference>
<gene>
    <name evidence="10" type="primary">lysS</name>
    <name evidence="10" type="ORF">KC980_00985</name>
</gene>
<dbReference type="InterPro" id="IPR004365">
    <property type="entry name" value="NA-bd_OB_tRNA"/>
</dbReference>
<accession>A0A955EB40</accession>
<dbReference type="SUPFAM" id="SSF50249">
    <property type="entry name" value="Nucleic acid-binding proteins"/>
    <property type="match status" value="1"/>
</dbReference>
<keyword evidence="5" id="KW-0067">ATP-binding</keyword>
<name>A0A955EB40_UNCKA</name>
<sequence>MATLKELRNIRIQKLNKLRELGIDPYPADSTKTASNKSIVEDYSSYEGKTVFVTGRIFSIREHGGLVFVDLKDHSAVIQLYIKEENFTPTDTANSEIAFENMHLLDIGDFVEAYGVVTKTQTGQVSVELSKLRLLTKSLRPLPDKHSGLQDRETRMRRRYLDTTINDDVRMRYVRRAKFWQATREFLNARGFLEINIPVLEHTPGGADANPFITHMDSIDQDFYLRISHELYLKRLIGGGYEKVYEIGPRFRNEGLSDEHLPEHMAMEFYWAYADWETGMDFIEEMFRYIIDTVYEGQMQFKMRGFDVDFSKKWERIDFQKLMMDKYGIDIYNTTVDQVEEQINKHKIKGEFNRNLARGIDNLWKNLRKEIAGPAFLINHPKYLSPLAKSDPENPTMTQRIQPIIAGSELGNGWSELNDPLDQLERFTQQQALRDAGDDEAQFLDIDYVEMLEYGMPPTFGWGHSERVFWFFEDVPAREGVPFPQLKHHIDATTKDIYNLPDDFGVIACTKVTESTNPITNELDLSNSGNGSKELTIDSARSLLAEHMQNVNLRRHCYAVGHTLRALRDYYVSKGIEVGDLSADDWEIIGTLHDSDWEKTTDTPDQHTIMLLSWLNAYKVSPEIINVFKSHNNKITNLRDPETLLEWSLECCDELTGFIAAVTLVRPSKKVADVDVASVLKKWKQKEFARAVDRDHIAQCETQLNIPIEEFVQITLAAMQANADDLGL</sequence>
<dbReference type="EC" id="6.1.1.6" evidence="1 8"/>
<keyword evidence="8" id="KW-0460">Magnesium</keyword>
<protein>
    <recommendedName>
        <fullName evidence="1 8">Lysine--tRNA ligase</fullName>
        <ecNumber evidence="1 8">6.1.1.6</ecNumber>
    </recommendedName>
</protein>
<keyword evidence="6" id="KW-0030">Aminoacyl-tRNA synthetase</keyword>
<evidence type="ECO:0000256" key="3">
    <source>
        <dbReference type="ARBA" id="ARBA00022723"/>
    </source>
</evidence>
<keyword evidence="2 10" id="KW-0436">Ligase</keyword>
<evidence type="ECO:0000256" key="5">
    <source>
        <dbReference type="ARBA" id="ARBA00022840"/>
    </source>
</evidence>
<dbReference type="EMBL" id="JAGQNX010000027">
    <property type="protein sequence ID" value="MCA9308062.1"/>
    <property type="molecule type" value="Genomic_DNA"/>
</dbReference>
<evidence type="ECO:0000256" key="8">
    <source>
        <dbReference type="RuleBase" id="RU000336"/>
    </source>
</evidence>
<dbReference type="InterPro" id="IPR006195">
    <property type="entry name" value="aa-tRNA-synth_II"/>
</dbReference>
<dbReference type="PRINTS" id="PR00982">
    <property type="entry name" value="TRNASYNTHLYS"/>
</dbReference>
<dbReference type="InterPro" id="IPR004364">
    <property type="entry name" value="Aa-tRNA-synt_II"/>
</dbReference>
<comment type="caution">
    <text evidence="10">The sequence shown here is derived from an EMBL/GenBank/DDBJ whole genome shotgun (WGS) entry which is preliminary data.</text>
</comment>
<organism evidence="10 11">
    <name type="scientific">candidate division WWE3 bacterium</name>
    <dbReference type="NCBI Taxonomy" id="2053526"/>
    <lineage>
        <taxon>Bacteria</taxon>
        <taxon>Katanobacteria</taxon>
    </lineage>
</organism>